<sequence>MKKKIALVGMLFFVFFCKEENKEVPKQENPVKEEKVQNMNTERVFNGVYSMDDIHLMKEVFGIQSKFKDYCLRIDLKANIVELGIPEGKVYKGKILEKDSESVTIEINGKSQKYFIVKYTSIIGNETFALMTEGYSEKKSDGKWNMDSSAGEVASMQTVPECIAMMKDSLELQYHEEDHSVPKKK</sequence>
<dbReference type="AlphaFoldDB" id="A0A828YXV3"/>
<evidence type="ECO:0000313" key="2">
    <source>
        <dbReference type="Proteomes" id="UP000001338"/>
    </source>
</evidence>
<organism evidence="1 2">
    <name type="scientific">Leptospira weilii str. 2006001853</name>
    <dbReference type="NCBI Taxonomy" id="1001589"/>
    <lineage>
        <taxon>Bacteria</taxon>
        <taxon>Pseudomonadati</taxon>
        <taxon>Spirochaetota</taxon>
        <taxon>Spirochaetia</taxon>
        <taxon>Leptospirales</taxon>
        <taxon>Leptospiraceae</taxon>
        <taxon>Leptospira</taxon>
    </lineage>
</organism>
<name>A0A828YXV3_9LEPT</name>
<dbReference type="RefSeq" id="WP_004500549.1">
    <property type="nucleotide sequence ID" value="NZ_AFLV02000075.1"/>
</dbReference>
<evidence type="ECO:0000313" key="1">
    <source>
        <dbReference type="EMBL" id="EKR62735.1"/>
    </source>
</evidence>
<gene>
    <name evidence="1" type="ORF">LEP1GSC036_0164</name>
</gene>
<dbReference type="EMBL" id="AFLV02000075">
    <property type="protein sequence ID" value="EKR62735.1"/>
    <property type="molecule type" value="Genomic_DNA"/>
</dbReference>
<reference evidence="1 2" key="1">
    <citation type="submission" date="2012-10" db="EMBL/GenBank/DDBJ databases">
        <authorList>
            <person name="Harkins D.M."/>
            <person name="Durkin A.S."/>
            <person name="Brinkac L.M."/>
            <person name="Haft D.H."/>
            <person name="Selengut J.D."/>
            <person name="Sanka R."/>
            <person name="DePew J."/>
            <person name="Purushe J."/>
            <person name="Whelen A.C."/>
            <person name="Vinetz J.M."/>
            <person name="Sutton G.G."/>
            <person name="Nierman W.C."/>
            <person name="Fouts D.E."/>
        </authorList>
    </citation>
    <scope>NUCLEOTIDE SEQUENCE [LARGE SCALE GENOMIC DNA]</scope>
    <source>
        <strain evidence="1 2">2006001853</strain>
    </source>
</reference>
<protein>
    <submittedName>
        <fullName evidence="1">Uncharacterized protein</fullName>
    </submittedName>
</protein>
<proteinExistence type="predicted"/>
<accession>A0A828YXV3</accession>
<dbReference type="Proteomes" id="UP000001338">
    <property type="component" value="Unassembled WGS sequence"/>
</dbReference>
<comment type="caution">
    <text evidence="1">The sequence shown here is derived from an EMBL/GenBank/DDBJ whole genome shotgun (WGS) entry which is preliminary data.</text>
</comment>